<dbReference type="InterPro" id="IPR006527">
    <property type="entry name" value="F-box-assoc_dom_typ1"/>
</dbReference>
<dbReference type="InParanoid" id="A0A2G5DEZ4"/>
<gene>
    <name evidence="2" type="ORF">AQUCO_02100112v1</name>
</gene>
<sequence>MADLINIPHDILFNIFSRIPIKSLVQLRCVSKSWLHFITDSFVFNRHLSYSKNLKIILKDFQHFYSLDCESFDKVIEVDTGMSKSDNDKHNVVVWGSGVGGIIVSFLGRFRKKIFLWNPCNGEHIEIHNLNMRSISYMFSAYFDPADKNYWLLAVYHDNNVVDLSSSVFVYSVASNTWREIKSIPYSLPKRHGVLVNGSLHWVAAHRSRISTMYDLVIAFQIGCEEFREVPLPNCQNPNCFIDVTELGGELCLVCNYGICVEAWLMKDYGVKESWTKLFNIKHPTGLHFRSLIPLCFTKDGVLLLQMDNTSLVLYHPMIIEDLFCLNIEGIPKCFEPITYYESTRGSFKSNPKE</sequence>
<dbReference type="Pfam" id="PF07734">
    <property type="entry name" value="FBA_1"/>
    <property type="match status" value="1"/>
</dbReference>
<name>A0A2G5DEZ4_AQUCA</name>
<dbReference type="Pfam" id="PF00646">
    <property type="entry name" value="F-box"/>
    <property type="match status" value="1"/>
</dbReference>
<reference evidence="2 3" key="1">
    <citation type="submission" date="2017-09" db="EMBL/GenBank/DDBJ databases">
        <title>WGS assembly of Aquilegia coerulea Goldsmith.</title>
        <authorList>
            <person name="Hodges S."/>
            <person name="Kramer E."/>
            <person name="Nordborg M."/>
            <person name="Tomkins J."/>
            <person name="Borevitz J."/>
            <person name="Derieg N."/>
            <person name="Yan J."/>
            <person name="Mihaltcheva S."/>
            <person name="Hayes R.D."/>
            <person name="Rokhsar D."/>
        </authorList>
    </citation>
    <scope>NUCLEOTIDE SEQUENCE [LARGE SCALE GENOMIC DNA]</scope>
    <source>
        <strain evidence="3">cv. Goldsmith</strain>
    </source>
</reference>
<dbReference type="SUPFAM" id="SSF81383">
    <property type="entry name" value="F-box domain"/>
    <property type="match status" value="1"/>
</dbReference>
<dbReference type="InterPro" id="IPR001810">
    <property type="entry name" value="F-box_dom"/>
</dbReference>
<protein>
    <recommendedName>
        <fullName evidence="1">F-box domain-containing protein</fullName>
    </recommendedName>
</protein>
<proteinExistence type="predicted"/>
<dbReference type="STRING" id="218851.A0A2G5DEZ4"/>
<dbReference type="InterPro" id="IPR017451">
    <property type="entry name" value="F-box-assoc_interact_dom"/>
</dbReference>
<evidence type="ECO:0000313" key="2">
    <source>
        <dbReference type="EMBL" id="PIA42042.1"/>
    </source>
</evidence>
<accession>A0A2G5DEZ4</accession>
<dbReference type="FunCoup" id="A0A2G5DEZ4">
    <property type="interactions" value="108"/>
</dbReference>
<dbReference type="SMART" id="SM00256">
    <property type="entry name" value="FBOX"/>
    <property type="match status" value="1"/>
</dbReference>
<dbReference type="EMBL" id="KZ305038">
    <property type="protein sequence ID" value="PIA42042.1"/>
    <property type="molecule type" value="Genomic_DNA"/>
</dbReference>
<evidence type="ECO:0000313" key="3">
    <source>
        <dbReference type="Proteomes" id="UP000230069"/>
    </source>
</evidence>
<dbReference type="InterPro" id="IPR050796">
    <property type="entry name" value="SCF_F-box_component"/>
</dbReference>
<evidence type="ECO:0000259" key="1">
    <source>
        <dbReference type="PROSITE" id="PS50181"/>
    </source>
</evidence>
<dbReference type="NCBIfam" id="TIGR01640">
    <property type="entry name" value="F_box_assoc_1"/>
    <property type="match status" value="1"/>
</dbReference>
<dbReference type="InterPro" id="IPR011043">
    <property type="entry name" value="Gal_Oxase/kelch_b-propeller"/>
</dbReference>
<keyword evidence="3" id="KW-1185">Reference proteome</keyword>
<dbReference type="Gene3D" id="1.20.1280.50">
    <property type="match status" value="1"/>
</dbReference>
<dbReference type="PANTHER" id="PTHR31672">
    <property type="entry name" value="BNACNNG10540D PROTEIN"/>
    <property type="match status" value="1"/>
</dbReference>
<dbReference type="SUPFAM" id="SSF50965">
    <property type="entry name" value="Galactose oxidase, central domain"/>
    <property type="match status" value="1"/>
</dbReference>
<organism evidence="2 3">
    <name type="scientific">Aquilegia coerulea</name>
    <name type="common">Rocky mountain columbine</name>
    <dbReference type="NCBI Taxonomy" id="218851"/>
    <lineage>
        <taxon>Eukaryota</taxon>
        <taxon>Viridiplantae</taxon>
        <taxon>Streptophyta</taxon>
        <taxon>Embryophyta</taxon>
        <taxon>Tracheophyta</taxon>
        <taxon>Spermatophyta</taxon>
        <taxon>Magnoliopsida</taxon>
        <taxon>Ranunculales</taxon>
        <taxon>Ranunculaceae</taxon>
        <taxon>Thalictroideae</taxon>
        <taxon>Aquilegia</taxon>
    </lineage>
</organism>
<dbReference type="PANTHER" id="PTHR31672:SF13">
    <property type="entry name" value="F-BOX PROTEIN CPR30-LIKE"/>
    <property type="match status" value="1"/>
</dbReference>
<feature type="domain" description="F-box" evidence="1">
    <location>
        <begin position="1"/>
        <end position="47"/>
    </location>
</feature>
<dbReference type="AlphaFoldDB" id="A0A2G5DEZ4"/>
<dbReference type="OrthoDB" id="591557at2759"/>
<dbReference type="Proteomes" id="UP000230069">
    <property type="component" value="Unassembled WGS sequence"/>
</dbReference>
<dbReference type="PROSITE" id="PS50181">
    <property type="entry name" value="FBOX"/>
    <property type="match status" value="1"/>
</dbReference>
<dbReference type="InterPro" id="IPR036047">
    <property type="entry name" value="F-box-like_dom_sf"/>
</dbReference>